<keyword evidence="1" id="KW-0175">Coiled coil</keyword>
<proteinExistence type="predicted"/>
<reference evidence="3" key="1">
    <citation type="submission" date="2023-04" db="EMBL/GenBank/DDBJ databases">
        <title>Phytophthora fragariaefolia NBRC 109709.</title>
        <authorList>
            <person name="Ichikawa N."/>
            <person name="Sato H."/>
            <person name="Tonouchi N."/>
        </authorList>
    </citation>
    <scope>NUCLEOTIDE SEQUENCE</scope>
    <source>
        <strain evidence="3">NBRC 109709</strain>
    </source>
</reference>
<organism evidence="3 4">
    <name type="scientific">Phytophthora fragariaefolia</name>
    <dbReference type="NCBI Taxonomy" id="1490495"/>
    <lineage>
        <taxon>Eukaryota</taxon>
        <taxon>Sar</taxon>
        <taxon>Stramenopiles</taxon>
        <taxon>Oomycota</taxon>
        <taxon>Peronosporomycetes</taxon>
        <taxon>Peronosporales</taxon>
        <taxon>Peronosporaceae</taxon>
        <taxon>Phytophthora</taxon>
    </lineage>
</organism>
<gene>
    <name evidence="3" type="ORF">Pfra01_001201400</name>
</gene>
<feature type="region of interest" description="Disordered" evidence="2">
    <location>
        <begin position="1"/>
        <end position="31"/>
    </location>
</feature>
<dbReference type="Gene3D" id="2.60.120.680">
    <property type="entry name" value="GOLD domain"/>
    <property type="match status" value="1"/>
</dbReference>
<sequence>MRSDPPLSMADVDAAPAPDDSCADVLPPASGPDLVDDDEALDADRFLDVVVTSVDAAPPSVTQAIASSLSAAGLGGYSVELVVTKGAASYCIQRPLSALLDVLTAIQTAAPTPPRRDDEATEPPTPPEFPPKGNRNDAVIAQWCGEMTAFLAAHRCGMLELHPDWLSFVAERDEDKGARMHMTAVDFILQPFPLEKCYVARGSKHEVVVHAKPTKHADPQFIVWKFELEDFDVDFSVSFAPEPYEQPVEIVHARTRYVATTTGRAVEGSYRCLKPGKATLVWDNSYSRLRGIMQSAAAAADALDEAVQAERARDEERDAALSTALIVSPSSPSDSNQQPGYSAYIPEAIAQQSWLLSAPINVAGHLASKLFGSQEESAVVPTSRNQRGSASDCEARSLLEELNGLNMQLMERMESLEDSVAKLTVERDQERSKVHMAIVEKENFANEVKAKDQELASIAVELQRIQREREAWREIQAERDGLLEEKHRWAMRDDFDGGDEESSGLASEMDSAMRNRLEQELGQAEAAVLRCRAELGYPLNNHLTGTSTRLEKVAREMAATKQQYEEQMQTWEQDRLQLTQQLVKARGQRRVLVTEIRNMRTQSEGQIAVAMAEASEARMVNKRLKKQNELLLTQIRTLINEAEDNEKKLQEVRDELEQQQLNEAPTRESKEEDSVQLIDLSVSSQLQSSEIELPSLGTAEVSDESREEATEEEEDDSPVPYTLTEDDIALLNGRPPPSASMRPTYSSSPEHKAQTLSFSSSESTKTHTNPYRARLVAFFEERDPEKITEVDDMLASYKGVEDSLFESLELKYSFMELNQRIAQAL</sequence>
<dbReference type="EMBL" id="BSXT01001194">
    <property type="protein sequence ID" value="GMF39854.1"/>
    <property type="molecule type" value="Genomic_DNA"/>
</dbReference>
<feature type="coiled-coil region" evidence="1">
    <location>
        <begin position="514"/>
        <end position="588"/>
    </location>
</feature>
<evidence type="ECO:0000256" key="1">
    <source>
        <dbReference type="SAM" id="Coils"/>
    </source>
</evidence>
<evidence type="ECO:0000313" key="4">
    <source>
        <dbReference type="Proteomes" id="UP001165121"/>
    </source>
</evidence>
<dbReference type="OrthoDB" id="1434354at2759"/>
<name>A0A9W6XJV2_9STRA</name>
<protein>
    <submittedName>
        <fullName evidence="3">Unnamed protein product</fullName>
    </submittedName>
</protein>
<feature type="compositionally biased region" description="Polar residues" evidence="2">
    <location>
        <begin position="741"/>
        <end position="766"/>
    </location>
</feature>
<accession>A0A9W6XJV2</accession>
<feature type="coiled-coil region" evidence="1">
    <location>
        <begin position="399"/>
        <end position="468"/>
    </location>
</feature>
<feature type="region of interest" description="Disordered" evidence="2">
    <location>
        <begin position="109"/>
        <end position="134"/>
    </location>
</feature>
<dbReference type="InterPro" id="IPR036598">
    <property type="entry name" value="GOLD_dom_sf"/>
</dbReference>
<comment type="caution">
    <text evidence="3">The sequence shown here is derived from an EMBL/GenBank/DDBJ whole genome shotgun (WGS) entry which is preliminary data.</text>
</comment>
<feature type="region of interest" description="Disordered" evidence="2">
    <location>
        <begin position="688"/>
        <end position="766"/>
    </location>
</feature>
<keyword evidence="4" id="KW-1185">Reference proteome</keyword>
<dbReference type="Proteomes" id="UP001165121">
    <property type="component" value="Unassembled WGS sequence"/>
</dbReference>
<feature type="coiled-coil region" evidence="1">
    <location>
        <begin position="621"/>
        <end position="662"/>
    </location>
</feature>
<evidence type="ECO:0000313" key="3">
    <source>
        <dbReference type="EMBL" id="GMF39854.1"/>
    </source>
</evidence>
<feature type="compositionally biased region" description="Low complexity" evidence="2">
    <location>
        <begin position="10"/>
        <end position="25"/>
    </location>
</feature>
<dbReference type="AlphaFoldDB" id="A0A9W6XJV2"/>
<dbReference type="SUPFAM" id="SSF101576">
    <property type="entry name" value="Supernatant protein factor (SPF), C-terminal domain"/>
    <property type="match status" value="1"/>
</dbReference>
<evidence type="ECO:0000256" key="2">
    <source>
        <dbReference type="SAM" id="MobiDB-lite"/>
    </source>
</evidence>